<dbReference type="PANTHER" id="PTHR10091:SF0">
    <property type="entry name" value="GALACTOSE MUTAROTASE"/>
    <property type="match status" value="1"/>
</dbReference>
<dbReference type="EC" id="5.1.3.3" evidence="8"/>
<sequence length="384" mass="41648">MNNTVQCFIVAFLMGAIFISCNQQKPDSNTQSGLNRQDFQTLVNGDSTDLFTIFNAKGMQVSITNYGGRIVSLLVPDKSDQLLDVVLGFDHIDDYVAMPSSFGATMGRVTNRIGYGQFVLDGDTIKLDKNNGLHTIHGGGSGWRQQVFDAIQPNDSTLILSYLSPDGEAGFPGNVNVTVKYTVTATNALVIDYAAQTDKKTVINMTNHSFFNLSGNPENSILDNILYVNANHFTPIDTSLITTGEILPVAGTPFDFNKPLPIKEAITRDSTNEQLQLVGGLDHNWVLNTAGNPAILAAKLYAPSSGIALEVYTNEPGIQVYTGNMLDGSQSGKGGHPFNKQTAVCLETQHFPDAPNKPEWPSIVLTPDAVYHSTCIYQFTATQQ</sequence>
<feature type="active site" description="Proton donor" evidence="9">
    <location>
        <position position="208"/>
    </location>
</feature>
<dbReference type="GO" id="GO:0004034">
    <property type="term" value="F:aldose 1-epimerase activity"/>
    <property type="evidence" value="ECO:0007669"/>
    <property type="project" value="UniProtKB-EC"/>
</dbReference>
<feature type="binding site" evidence="11">
    <location>
        <begin position="111"/>
        <end position="112"/>
    </location>
    <ligand>
        <name>beta-D-galactose</name>
        <dbReference type="ChEBI" id="CHEBI:27667"/>
    </ligand>
</feature>
<keyword evidence="7 8" id="KW-0119">Carbohydrate metabolism</keyword>
<reference evidence="13" key="1">
    <citation type="submission" date="2016-10" db="EMBL/GenBank/DDBJ databases">
        <authorList>
            <person name="Varghese N."/>
            <person name="Submissions S."/>
        </authorList>
    </citation>
    <scope>NUCLEOTIDE SEQUENCE [LARGE SCALE GENOMIC DNA]</scope>
    <source>
        <strain evidence="13">DSM 18733</strain>
    </source>
</reference>
<dbReference type="InterPro" id="IPR014718">
    <property type="entry name" value="GH-type_carb-bd"/>
</dbReference>
<dbReference type="Pfam" id="PF01263">
    <property type="entry name" value="Aldose_epim"/>
    <property type="match status" value="1"/>
</dbReference>
<dbReference type="InterPro" id="IPR011013">
    <property type="entry name" value="Gal_mutarotase_sf_dom"/>
</dbReference>
<dbReference type="PIRSF" id="PIRSF005096">
    <property type="entry name" value="GALM"/>
    <property type="match status" value="1"/>
</dbReference>
<dbReference type="GO" id="GO:0033499">
    <property type="term" value="P:galactose catabolic process via UDP-galactose, Leloir pathway"/>
    <property type="evidence" value="ECO:0007669"/>
    <property type="project" value="TreeGrafter"/>
</dbReference>
<dbReference type="InterPro" id="IPR008183">
    <property type="entry name" value="Aldose_1/G6P_1-epimerase"/>
</dbReference>
<evidence type="ECO:0000256" key="7">
    <source>
        <dbReference type="ARBA" id="ARBA00023277"/>
    </source>
</evidence>
<comment type="catalytic activity">
    <reaction evidence="8">
        <text>alpha-D-glucose = beta-D-glucose</text>
        <dbReference type="Rhea" id="RHEA:10264"/>
        <dbReference type="ChEBI" id="CHEBI:15903"/>
        <dbReference type="ChEBI" id="CHEBI:17925"/>
        <dbReference type="EC" id="5.1.3.3"/>
    </reaction>
</comment>
<dbReference type="CDD" id="cd09019">
    <property type="entry name" value="galactose_mutarotase_like"/>
    <property type="match status" value="1"/>
</dbReference>
<dbReference type="SUPFAM" id="SSF74650">
    <property type="entry name" value="Galactose mutarotase-like"/>
    <property type="match status" value="1"/>
</dbReference>
<dbReference type="RefSeq" id="WP_093329167.1">
    <property type="nucleotide sequence ID" value="NZ_FOAF01000008.1"/>
</dbReference>
<comment type="pathway">
    <text evidence="2 8">Carbohydrate metabolism; hexose metabolism.</text>
</comment>
<dbReference type="AlphaFoldDB" id="A0A1H7W8N2"/>
<evidence type="ECO:0000313" key="13">
    <source>
        <dbReference type="Proteomes" id="UP000199421"/>
    </source>
</evidence>
<evidence type="ECO:0000256" key="11">
    <source>
        <dbReference type="PIRSR" id="PIRSR005096-3"/>
    </source>
</evidence>
<evidence type="ECO:0000256" key="5">
    <source>
        <dbReference type="ARBA" id="ARBA00022837"/>
    </source>
</evidence>
<dbReference type="PANTHER" id="PTHR10091">
    <property type="entry name" value="ALDOSE-1-EPIMERASE"/>
    <property type="match status" value="1"/>
</dbReference>
<gene>
    <name evidence="12" type="ORF">SAMN05661044_04467</name>
</gene>
<keyword evidence="5" id="KW-0106">Calcium</keyword>
<dbReference type="Proteomes" id="UP000199421">
    <property type="component" value="Unassembled WGS sequence"/>
</dbReference>
<evidence type="ECO:0000256" key="6">
    <source>
        <dbReference type="ARBA" id="ARBA00023235"/>
    </source>
</evidence>
<evidence type="ECO:0000256" key="9">
    <source>
        <dbReference type="PIRSR" id="PIRSR005096-1"/>
    </source>
</evidence>
<dbReference type="InterPro" id="IPR047215">
    <property type="entry name" value="Galactose_mutarotase-like"/>
</dbReference>
<dbReference type="NCBIfam" id="NF008277">
    <property type="entry name" value="PRK11055.1"/>
    <property type="match status" value="1"/>
</dbReference>
<dbReference type="UniPathway" id="UPA00242"/>
<evidence type="ECO:0000256" key="3">
    <source>
        <dbReference type="ARBA" id="ARBA00006206"/>
    </source>
</evidence>
<organism evidence="12 13">
    <name type="scientific">Olivibacter domesticus</name>
    <name type="common">Pseudosphingobacterium domesticum</name>
    <dbReference type="NCBI Taxonomy" id="407022"/>
    <lineage>
        <taxon>Bacteria</taxon>
        <taxon>Pseudomonadati</taxon>
        <taxon>Bacteroidota</taxon>
        <taxon>Sphingobacteriia</taxon>
        <taxon>Sphingobacteriales</taxon>
        <taxon>Sphingobacteriaceae</taxon>
        <taxon>Olivibacter</taxon>
    </lineage>
</organism>
<feature type="binding site" evidence="10">
    <location>
        <position position="282"/>
    </location>
    <ligand>
        <name>beta-D-galactose</name>
        <dbReference type="ChEBI" id="CHEBI:27667"/>
    </ligand>
</feature>
<name>A0A1H7W8N2_OLID1</name>
<comment type="subunit">
    <text evidence="4">Monomer.</text>
</comment>
<evidence type="ECO:0000256" key="10">
    <source>
        <dbReference type="PIRSR" id="PIRSR005096-2"/>
    </source>
</evidence>
<evidence type="ECO:0000256" key="2">
    <source>
        <dbReference type="ARBA" id="ARBA00005028"/>
    </source>
</evidence>
<dbReference type="STRING" id="407022.SAMN05661044_04467"/>
<accession>A0A1H7W8N2</accession>
<dbReference type="OrthoDB" id="9779408at2"/>
<dbReference type="GO" id="GO:0030246">
    <property type="term" value="F:carbohydrate binding"/>
    <property type="evidence" value="ECO:0007669"/>
    <property type="project" value="InterPro"/>
</dbReference>
<comment type="cofactor">
    <cofactor evidence="1">
        <name>Ca(2+)</name>
        <dbReference type="ChEBI" id="CHEBI:29108"/>
    </cofactor>
</comment>
<dbReference type="GO" id="GO:0005737">
    <property type="term" value="C:cytoplasm"/>
    <property type="evidence" value="ECO:0007669"/>
    <property type="project" value="TreeGrafter"/>
</dbReference>
<protein>
    <recommendedName>
        <fullName evidence="8">Aldose 1-epimerase</fullName>
        <ecNumber evidence="8">5.1.3.3</ecNumber>
    </recommendedName>
</protein>
<dbReference type="EMBL" id="FOAF01000008">
    <property type="protein sequence ID" value="SEM17860.1"/>
    <property type="molecule type" value="Genomic_DNA"/>
</dbReference>
<dbReference type="GO" id="GO:0006006">
    <property type="term" value="P:glucose metabolic process"/>
    <property type="evidence" value="ECO:0007669"/>
    <property type="project" value="TreeGrafter"/>
</dbReference>
<evidence type="ECO:0000256" key="1">
    <source>
        <dbReference type="ARBA" id="ARBA00001913"/>
    </source>
</evidence>
<evidence type="ECO:0000256" key="4">
    <source>
        <dbReference type="ARBA" id="ARBA00011245"/>
    </source>
</evidence>
<evidence type="ECO:0000256" key="8">
    <source>
        <dbReference type="PIRNR" id="PIRNR005096"/>
    </source>
</evidence>
<feature type="active site" description="Proton acceptor" evidence="9">
    <location>
        <position position="347"/>
    </location>
</feature>
<dbReference type="Gene3D" id="2.70.98.10">
    <property type="match status" value="1"/>
</dbReference>
<comment type="similarity">
    <text evidence="3 8">Belongs to the aldose epimerase family.</text>
</comment>
<keyword evidence="13" id="KW-1185">Reference proteome</keyword>
<evidence type="ECO:0000313" key="12">
    <source>
        <dbReference type="EMBL" id="SEM17860.1"/>
    </source>
</evidence>
<keyword evidence="6 8" id="KW-0413">Isomerase</keyword>
<dbReference type="InterPro" id="IPR015443">
    <property type="entry name" value="Aldose_1-epimerase"/>
</dbReference>
<proteinExistence type="inferred from homology"/>